<evidence type="ECO:0000256" key="3">
    <source>
        <dbReference type="RuleBase" id="RU003616"/>
    </source>
</evidence>
<name>A8ZNQ6_ACAM1</name>
<keyword evidence="5" id="KW-0614">Plasmid</keyword>
<dbReference type="InterPro" id="IPR002068">
    <property type="entry name" value="A-crystallin/Hsp20_dom"/>
</dbReference>
<dbReference type="HOGENOM" id="CLU_046737_12_2_3"/>
<proteinExistence type="inferred from homology"/>
<evidence type="ECO:0000256" key="1">
    <source>
        <dbReference type="ARBA" id="ARBA00023016"/>
    </source>
</evidence>
<dbReference type="EMBL" id="CP000841">
    <property type="protein sequence ID" value="ABW32642.1"/>
    <property type="molecule type" value="Genomic_DNA"/>
</dbReference>
<sequence>MMSIVLRDPFRSFERMYPLGWEPFQELESWRREMDRMFGRLMPISKSDGEKSLTFMPSAEMDETDQEIHLKFELPGLDAKDLDIEVTKDAVYIRGERKTEIEAESEGTVRSEFHYGKFERVIPMPSPIKTDNVQAEYNNGVLSLTLSKSEEDMKKSVKVEVS</sequence>
<dbReference type="Gene3D" id="2.60.40.790">
    <property type="match status" value="1"/>
</dbReference>
<keyword evidence="1 5" id="KW-0346">Stress response</keyword>
<geneLocation type="plasmid" evidence="5 6">
    <name>pREB4</name>
</geneLocation>
<dbReference type="SUPFAM" id="SSF49764">
    <property type="entry name" value="HSP20-like chaperones"/>
    <property type="match status" value="1"/>
</dbReference>
<dbReference type="PANTHER" id="PTHR46733">
    <property type="entry name" value="26.5 KDA HEAT SHOCK PROTEIN, MITOCHONDRIAL"/>
    <property type="match status" value="1"/>
</dbReference>
<evidence type="ECO:0000313" key="5">
    <source>
        <dbReference type="EMBL" id="ABW32642.1"/>
    </source>
</evidence>
<dbReference type="KEGG" id="amr:AM1_D0147"/>
<dbReference type="Proteomes" id="UP000000268">
    <property type="component" value="Plasmid pREB4"/>
</dbReference>
<comment type="similarity">
    <text evidence="2 3">Belongs to the small heat shock protein (HSP20) family.</text>
</comment>
<dbReference type="Pfam" id="PF00011">
    <property type="entry name" value="HSP20"/>
    <property type="match status" value="1"/>
</dbReference>
<reference evidence="5 6" key="1">
    <citation type="journal article" date="2008" name="Proc. Natl. Acad. Sci. U.S.A.">
        <title>Niche adaptation and genome expansion in the chlorophyll d-producing cyanobacterium Acaryochloris marina.</title>
        <authorList>
            <person name="Swingley W.D."/>
            <person name="Chen M."/>
            <person name="Cheung P.C."/>
            <person name="Conrad A.L."/>
            <person name="Dejesa L.C."/>
            <person name="Hao J."/>
            <person name="Honchak B.M."/>
            <person name="Karbach L.E."/>
            <person name="Kurdoglu A."/>
            <person name="Lahiri S."/>
            <person name="Mastrian S.D."/>
            <person name="Miyashita H."/>
            <person name="Page L."/>
            <person name="Ramakrishna P."/>
            <person name="Satoh S."/>
            <person name="Sattley W.M."/>
            <person name="Shimada Y."/>
            <person name="Taylor H.L."/>
            <person name="Tomo T."/>
            <person name="Tsuchiya T."/>
            <person name="Wang Z.T."/>
            <person name="Raymond J."/>
            <person name="Mimuro M."/>
            <person name="Blankenship R.E."/>
            <person name="Touchman J.W."/>
        </authorList>
    </citation>
    <scope>NUCLEOTIDE SEQUENCE [LARGE SCALE GENOMIC DNA]</scope>
    <source>
        <strain evidence="6">MBIC 11017</strain>
        <plasmid evidence="6">Plasmid pREB4</plasmid>
    </source>
</reference>
<evidence type="ECO:0000259" key="4">
    <source>
        <dbReference type="PROSITE" id="PS01031"/>
    </source>
</evidence>
<dbReference type="GO" id="GO:0009408">
    <property type="term" value="P:response to heat"/>
    <property type="evidence" value="ECO:0007669"/>
    <property type="project" value="InterPro"/>
</dbReference>
<evidence type="ECO:0000313" key="6">
    <source>
        <dbReference type="Proteomes" id="UP000000268"/>
    </source>
</evidence>
<accession>A8ZNQ6</accession>
<dbReference type="AlphaFoldDB" id="A8ZNQ6"/>
<dbReference type="CDD" id="cd06464">
    <property type="entry name" value="ACD_sHsps-like"/>
    <property type="match status" value="1"/>
</dbReference>
<gene>
    <name evidence="5" type="ordered locus">AM1_D0147</name>
</gene>
<dbReference type="InterPro" id="IPR008978">
    <property type="entry name" value="HSP20-like_chaperone"/>
</dbReference>
<evidence type="ECO:0000256" key="2">
    <source>
        <dbReference type="PROSITE-ProRule" id="PRU00285"/>
    </source>
</evidence>
<protein>
    <submittedName>
        <fullName evidence="5">Heat shock protein Hsp20, putative</fullName>
    </submittedName>
</protein>
<feature type="domain" description="SHSP" evidence="4">
    <location>
        <begin position="50"/>
        <end position="162"/>
    </location>
</feature>
<dbReference type="InterPro" id="IPR044587">
    <property type="entry name" value="HSP21-like"/>
</dbReference>
<dbReference type="PANTHER" id="PTHR46733:SF4">
    <property type="entry name" value="HEAT SHOCK PROTEIN 21, CHLOROPLASTIC"/>
    <property type="match status" value="1"/>
</dbReference>
<dbReference type="PROSITE" id="PS01031">
    <property type="entry name" value="SHSP"/>
    <property type="match status" value="1"/>
</dbReference>
<organism evidence="5 6">
    <name type="scientific">Acaryochloris marina (strain MBIC 11017)</name>
    <dbReference type="NCBI Taxonomy" id="329726"/>
    <lineage>
        <taxon>Bacteria</taxon>
        <taxon>Bacillati</taxon>
        <taxon>Cyanobacteriota</taxon>
        <taxon>Cyanophyceae</taxon>
        <taxon>Acaryochloridales</taxon>
        <taxon>Acaryochloridaceae</taxon>
        <taxon>Acaryochloris</taxon>
    </lineage>
</organism>
<keyword evidence="6" id="KW-1185">Reference proteome</keyword>